<protein>
    <submittedName>
        <fullName evidence="2">Uncharacterized protein</fullName>
    </submittedName>
</protein>
<evidence type="ECO:0000313" key="3">
    <source>
        <dbReference type="Proteomes" id="UP000308724"/>
    </source>
</evidence>
<name>A0A4T0B2P5_AURPU</name>
<reference evidence="2 3" key="1">
    <citation type="submission" date="2018-10" db="EMBL/GenBank/DDBJ databases">
        <title>Fifty Aureobasidium pullulans genomes reveal a recombining polyextremotolerant generalist.</title>
        <authorList>
            <person name="Gostincar C."/>
            <person name="Turk M."/>
            <person name="Zajc J."/>
            <person name="Gunde-Cimerman N."/>
        </authorList>
    </citation>
    <scope>NUCLEOTIDE SEQUENCE [LARGE SCALE GENOMIC DNA]</scope>
    <source>
        <strain evidence="2 3">EXF-1645</strain>
    </source>
</reference>
<comment type="caution">
    <text evidence="2">The sequence shown here is derived from an EMBL/GenBank/DDBJ whole genome shotgun (WGS) entry which is preliminary data.</text>
</comment>
<dbReference type="AlphaFoldDB" id="A0A4T0B2P5"/>
<gene>
    <name evidence="2" type="ORF">D6C78_10832</name>
</gene>
<accession>A0A4T0B2P5</accession>
<evidence type="ECO:0000313" key="2">
    <source>
        <dbReference type="EMBL" id="TIA28246.1"/>
    </source>
</evidence>
<evidence type="ECO:0000256" key="1">
    <source>
        <dbReference type="SAM" id="MobiDB-lite"/>
    </source>
</evidence>
<dbReference type="Proteomes" id="UP000308724">
    <property type="component" value="Unassembled WGS sequence"/>
</dbReference>
<sequence length="858" mass="98299">MPRTLDELRPRPDGVPPLECLVTPLQGFFCPLCPSYKTTYYPSLRKHVNKQHGARCGSTYTSSTQSCFLQRWTDRRSKDPGYWKVDATAVPELQSHIDEDSNVVTAATAQDIEDQLAHDLAVMEGEEERRLAEEYDEEATDLDNGLEHNTRSDWLRGCNWQVWFANKPRRLIVNVSRMPKITLPAKSLPLGTWCGLDCVSESAEEHKLAVICVATHHVLDRCKRTLEATPRTLRCWLKSWSHTYQPYDFKIPQSAAESRYKQSWCRFISYVYRVRALERRLYEQPGELSSLYLTSTQSSAMDRVWSLAHNVQFTSTERKLTGSEDTIACLLESLFELFLAFWTDRSNDGNLERTPVANFSGVLGIDPSTLAFRKPYNYTTNLSALIWVGRLLLLEYALPLRPYLLTKVQILARDSYSDYGQRLCSDVRPLHLQRGSMSPIGYLIERLQHGRAIAKREGPPATVRWSLDGRTLHAYGADLTMGHFRQMISNVVECTAQQVEDMVFRVKIPYDLSTLHDSMCNDKPGYSFLTEPRNGLRSSFRSLTQVAFSKAWGFSMAGGGRQKAYAYLRGQKRLIKSILATVHLTSGMPGRGSEIGRMQWVNTIGNKRNVFVYNGQIILVFPDNKATTNHDNSFYIVRNPCSSAQKSIFVYLAYIRPFCEFLRRQLDGYDDKASTSPFLFPRYSCRPSHFLSENCSESLVSACEHSPFPMNFHNYRNTVVSISKKHLPHLVQFFDPDSPHQEDGCMTLFAFQTGHNPRTRSRAYALETGFPARLQPELIERYLQNSRYWHKFICQLEDQYDVVITDCSLSNKQGVYAFPEWLEDQNPGDDSDDRMDDEDGFRGINVSTGVKRKRLRTG</sequence>
<dbReference type="EMBL" id="QZBZ01000624">
    <property type="protein sequence ID" value="TIA28246.1"/>
    <property type="molecule type" value="Genomic_DNA"/>
</dbReference>
<feature type="region of interest" description="Disordered" evidence="1">
    <location>
        <begin position="822"/>
        <end position="858"/>
    </location>
</feature>
<feature type="compositionally biased region" description="Acidic residues" evidence="1">
    <location>
        <begin position="822"/>
        <end position="839"/>
    </location>
</feature>
<proteinExistence type="predicted"/>
<organism evidence="2 3">
    <name type="scientific">Aureobasidium pullulans</name>
    <name type="common">Black yeast</name>
    <name type="synonym">Pullularia pullulans</name>
    <dbReference type="NCBI Taxonomy" id="5580"/>
    <lineage>
        <taxon>Eukaryota</taxon>
        <taxon>Fungi</taxon>
        <taxon>Dikarya</taxon>
        <taxon>Ascomycota</taxon>
        <taxon>Pezizomycotina</taxon>
        <taxon>Dothideomycetes</taxon>
        <taxon>Dothideomycetidae</taxon>
        <taxon>Dothideales</taxon>
        <taxon>Saccotheciaceae</taxon>
        <taxon>Aureobasidium</taxon>
    </lineage>
</organism>